<dbReference type="PROSITE" id="PS50928">
    <property type="entry name" value="ABC_TM1"/>
    <property type="match status" value="1"/>
</dbReference>
<dbReference type="Pfam" id="PF16296">
    <property type="entry name" value="TM_PBP2_N"/>
    <property type="match status" value="1"/>
</dbReference>
<feature type="transmembrane region" description="Helical" evidence="8">
    <location>
        <begin position="37"/>
        <end position="56"/>
    </location>
</feature>
<feature type="transmembrane region" description="Helical" evidence="8">
    <location>
        <begin position="361"/>
        <end position="381"/>
    </location>
</feature>
<accession>A0A6J5ZA54</accession>
<dbReference type="InterPro" id="IPR035906">
    <property type="entry name" value="MetI-like_sf"/>
</dbReference>
<feature type="transmembrane region" description="Helical" evidence="8">
    <location>
        <begin position="63"/>
        <end position="87"/>
    </location>
</feature>
<dbReference type="EMBL" id="CAESAK010000061">
    <property type="protein sequence ID" value="CAB4336453.1"/>
    <property type="molecule type" value="Genomic_DNA"/>
</dbReference>
<comment type="subcellular location">
    <subcellularLocation>
        <location evidence="1">Cell membrane</location>
        <topology evidence="1">Multi-pass membrane protein</topology>
    </subcellularLocation>
</comment>
<evidence type="ECO:0000256" key="7">
    <source>
        <dbReference type="ARBA" id="ARBA00023136"/>
    </source>
</evidence>
<dbReference type="Gene3D" id="1.20.58.370">
    <property type="entry name" value="MalF N-terminal region-like"/>
    <property type="match status" value="1"/>
</dbReference>
<dbReference type="InterPro" id="IPR032550">
    <property type="entry name" value="TM_PBP2_N"/>
</dbReference>
<keyword evidence="4" id="KW-0762">Sugar transport</keyword>
<dbReference type="SUPFAM" id="SSF161098">
    <property type="entry name" value="MetI-like"/>
    <property type="match status" value="1"/>
</dbReference>
<evidence type="ECO:0000256" key="8">
    <source>
        <dbReference type="SAM" id="Phobius"/>
    </source>
</evidence>
<evidence type="ECO:0000256" key="5">
    <source>
        <dbReference type="ARBA" id="ARBA00022692"/>
    </source>
</evidence>
<dbReference type="PANTHER" id="PTHR47314:SF1">
    <property type="entry name" value="MALTOSE_MALTODEXTRIN TRANSPORT SYSTEM PERMEASE PROTEIN MALF"/>
    <property type="match status" value="1"/>
</dbReference>
<keyword evidence="6 8" id="KW-1133">Transmembrane helix</keyword>
<dbReference type="GO" id="GO:1990060">
    <property type="term" value="C:maltose transport complex"/>
    <property type="evidence" value="ECO:0007669"/>
    <property type="project" value="TreeGrafter"/>
</dbReference>
<reference evidence="10" key="1">
    <citation type="submission" date="2020-05" db="EMBL/GenBank/DDBJ databases">
        <authorList>
            <person name="Chiriac C."/>
            <person name="Salcher M."/>
            <person name="Ghai R."/>
            <person name="Kavagutti S V."/>
        </authorList>
    </citation>
    <scope>NUCLEOTIDE SEQUENCE</scope>
</reference>
<feature type="domain" description="ABC transmembrane type-1" evidence="9">
    <location>
        <begin position="280"/>
        <end position="500"/>
    </location>
</feature>
<dbReference type="Pfam" id="PF00528">
    <property type="entry name" value="BPD_transp_1"/>
    <property type="match status" value="1"/>
</dbReference>
<dbReference type="PANTHER" id="PTHR47314">
    <property type="entry name" value="MALTOSE/MALTODEXTRIN TRANSPORT SYSTEM PERMEASE PROTEIN MALF"/>
    <property type="match status" value="1"/>
</dbReference>
<dbReference type="InterPro" id="IPR000515">
    <property type="entry name" value="MetI-like"/>
</dbReference>
<keyword evidence="3" id="KW-1003">Cell membrane</keyword>
<feature type="transmembrane region" description="Helical" evidence="8">
    <location>
        <begin position="12"/>
        <end position="31"/>
    </location>
</feature>
<feature type="transmembrane region" description="Helical" evidence="8">
    <location>
        <begin position="279"/>
        <end position="307"/>
    </location>
</feature>
<dbReference type="SUPFAM" id="SSF160964">
    <property type="entry name" value="MalF N-terminal region-like"/>
    <property type="match status" value="1"/>
</dbReference>
<evidence type="ECO:0000256" key="6">
    <source>
        <dbReference type="ARBA" id="ARBA00022989"/>
    </source>
</evidence>
<dbReference type="GO" id="GO:0015423">
    <property type="term" value="F:ABC-type maltose transporter activity"/>
    <property type="evidence" value="ECO:0007669"/>
    <property type="project" value="TreeGrafter"/>
</dbReference>
<dbReference type="Gene3D" id="1.10.3720.10">
    <property type="entry name" value="MetI-like"/>
    <property type="match status" value="1"/>
</dbReference>
<dbReference type="CDD" id="cd06261">
    <property type="entry name" value="TM_PBP2"/>
    <property type="match status" value="1"/>
</dbReference>
<evidence type="ECO:0000256" key="3">
    <source>
        <dbReference type="ARBA" id="ARBA00022475"/>
    </source>
</evidence>
<feature type="transmembrane region" description="Helical" evidence="8">
    <location>
        <begin position="479"/>
        <end position="501"/>
    </location>
</feature>
<gene>
    <name evidence="10" type="ORF">UFOPK3775_00583</name>
</gene>
<sequence>MKISKFMTQNSRFFIAYPIVLILTIMALMLLQDRSWFLGFFFLISASLLIYIYGISKKIPGKYLLPGVLLLILFQVYPAVYSGFVAFTNDSNGHQISKEQAIEAIIDDSKIPSENSAPVPFKGAIKDSSEELFIVFEYPASQVWISNGIKTDSVPESQIIRSEEMKINQIAGFQILSDSEFTQYASVAQEIQIRMPGNIYLQPADFENLEVYEPSLSYSVARDEIVDKLSGVIYRPNNNGQMESADGEVLYPGWKANVGIKNFSSIATNEEIRRPILAVLTWTFVNAFFVVTTGFLMGLILALIFNFPQMRSKRFYRTIFIIPMAIPSVLSFLVWAGLFTTETGVIDRIFGLSIPWLTDAFWARIAVLIVELWITFPYMFLITTGAIQSIPGEILEAAEIDGASPIKSFRLIKLPLVMRTVAPLLVASGAMALNNFGAIYLLTGGGPTFANSNGNAGATDILISYTYKLAFNAQEGNNYGLASALSILNFILVGSLSIYGFRRMKTMEGVN</sequence>
<dbReference type="AlphaFoldDB" id="A0A6J5ZA54"/>
<name>A0A6J5ZA54_9ZZZZ</name>
<evidence type="ECO:0000256" key="2">
    <source>
        <dbReference type="ARBA" id="ARBA00022448"/>
    </source>
</evidence>
<dbReference type="InterPro" id="IPR035277">
    <property type="entry name" value="MalF_N"/>
</dbReference>
<evidence type="ECO:0000256" key="4">
    <source>
        <dbReference type="ARBA" id="ARBA00022597"/>
    </source>
</evidence>
<feature type="transmembrane region" description="Helical" evidence="8">
    <location>
        <begin position="319"/>
        <end position="341"/>
    </location>
</feature>
<protein>
    <submittedName>
        <fullName evidence="10">Unannotated protein</fullName>
    </submittedName>
</protein>
<organism evidence="10">
    <name type="scientific">freshwater metagenome</name>
    <dbReference type="NCBI Taxonomy" id="449393"/>
    <lineage>
        <taxon>unclassified sequences</taxon>
        <taxon>metagenomes</taxon>
        <taxon>ecological metagenomes</taxon>
    </lineage>
</organism>
<evidence type="ECO:0000256" key="1">
    <source>
        <dbReference type="ARBA" id="ARBA00004651"/>
    </source>
</evidence>
<feature type="transmembrane region" description="Helical" evidence="8">
    <location>
        <begin position="416"/>
        <end position="442"/>
    </location>
</feature>
<keyword evidence="7 8" id="KW-0472">Membrane</keyword>
<proteinExistence type="predicted"/>
<keyword evidence="2" id="KW-0813">Transport</keyword>
<evidence type="ECO:0000313" key="10">
    <source>
        <dbReference type="EMBL" id="CAB4336453.1"/>
    </source>
</evidence>
<evidence type="ECO:0000259" key="9">
    <source>
        <dbReference type="PROSITE" id="PS50928"/>
    </source>
</evidence>
<dbReference type="GO" id="GO:0042956">
    <property type="term" value="P:maltodextrin transmembrane transport"/>
    <property type="evidence" value="ECO:0007669"/>
    <property type="project" value="TreeGrafter"/>
</dbReference>
<keyword evidence="5 8" id="KW-0812">Transmembrane</keyword>